<proteinExistence type="predicted"/>
<comment type="caution">
    <text evidence="2">The sequence shown here is derived from an EMBL/GenBank/DDBJ whole genome shotgun (WGS) entry which is preliminary data.</text>
</comment>
<evidence type="ECO:0000256" key="1">
    <source>
        <dbReference type="SAM" id="Phobius"/>
    </source>
</evidence>
<gene>
    <name evidence="2" type="ORF">QR680_010047</name>
</gene>
<feature type="transmembrane region" description="Helical" evidence="1">
    <location>
        <begin position="12"/>
        <end position="36"/>
    </location>
</feature>
<feature type="transmembrane region" description="Helical" evidence="1">
    <location>
        <begin position="244"/>
        <end position="265"/>
    </location>
</feature>
<feature type="transmembrane region" description="Helical" evidence="1">
    <location>
        <begin position="402"/>
        <end position="429"/>
    </location>
</feature>
<keyword evidence="1" id="KW-1133">Transmembrane helix</keyword>
<feature type="transmembrane region" description="Helical" evidence="1">
    <location>
        <begin position="494"/>
        <end position="518"/>
    </location>
</feature>
<keyword evidence="1" id="KW-0812">Transmembrane</keyword>
<reference evidence="2" key="1">
    <citation type="submission" date="2023-06" db="EMBL/GenBank/DDBJ databases">
        <title>Genomic analysis of the entomopathogenic nematode Steinernema hermaphroditum.</title>
        <authorList>
            <person name="Schwarz E.M."/>
            <person name="Heppert J.K."/>
            <person name="Baniya A."/>
            <person name="Schwartz H.T."/>
            <person name="Tan C.-H."/>
            <person name="Antoshechkin I."/>
            <person name="Sternberg P.W."/>
            <person name="Goodrich-Blair H."/>
            <person name="Dillman A.R."/>
        </authorList>
    </citation>
    <scope>NUCLEOTIDE SEQUENCE</scope>
    <source>
        <strain evidence="2">PS9179</strain>
        <tissue evidence="2">Whole animal</tissue>
    </source>
</reference>
<feature type="transmembrane region" description="Helical" evidence="1">
    <location>
        <begin position="530"/>
        <end position="547"/>
    </location>
</feature>
<dbReference type="EMBL" id="JAUCMV010000001">
    <property type="protein sequence ID" value="KAK0427069.1"/>
    <property type="molecule type" value="Genomic_DNA"/>
</dbReference>
<protein>
    <recommendedName>
        <fullName evidence="4">G protein-coupled receptor</fullName>
    </recommendedName>
</protein>
<evidence type="ECO:0000313" key="2">
    <source>
        <dbReference type="EMBL" id="KAK0427069.1"/>
    </source>
</evidence>
<feature type="transmembrane region" description="Helical" evidence="1">
    <location>
        <begin position="214"/>
        <end position="237"/>
    </location>
</feature>
<organism evidence="2 3">
    <name type="scientific">Steinernema hermaphroditum</name>
    <dbReference type="NCBI Taxonomy" id="289476"/>
    <lineage>
        <taxon>Eukaryota</taxon>
        <taxon>Metazoa</taxon>
        <taxon>Ecdysozoa</taxon>
        <taxon>Nematoda</taxon>
        <taxon>Chromadorea</taxon>
        <taxon>Rhabditida</taxon>
        <taxon>Tylenchina</taxon>
        <taxon>Panagrolaimomorpha</taxon>
        <taxon>Strongyloidoidea</taxon>
        <taxon>Steinernematidae</taxon>
        <taxon>Steinernema</taxon>
    </lineage>
</organism>
<dbReference type="AlphaFoldDB" id="A0AA39MB01"/>
<evidence type="ECO:0008006" key="4">
    <source>
        <dbReference type="Google" id="ProtNLM"/>
    </source>
</evidence>
<sequence length="549" mass="62594">MDIMEMDELLPTFQGATLIAVVLVGVPVYIRILYIFISQPCYRNLECYRIMIHIGIVQMLIAPAFFFQGLMRLLGYDPFGLANIAIKACPPVVRTEALMSLVLALNRLKIICKLQYPQAIHTVFLGASWAFGIAFFVSYFAFYPNLVYTTIPQVLIPIYDIRLPFSAIFRMMTSVVIVVTCSVTLVVYIVIVFYLLYVRRKVGNAIKSSRERAIFIYACTRFVSDIIISFLLTFNAFRSSIGMFFLGLGYPLNNLAMPQILYLLMYKMSQPNISNTSNDSALPPPLTFTGPVQFFQGIALFIIVSIGTPAYLRIIYIFISTPSYRKRECYRIMIQIGIVQCLFAPGTFFQALMQVIDRDPFGLATVAIRLMPPVVRVEAIMSLVLALNRLKIICRIKYPALVHNVILVCAWIFGALFFISYFIFTDLYYYYIFPGSLNPLYDYSKPLSYVFRISVNYLLIGTSSITFTVYVAIISYLAYLRRTCGNTMETREKAILTFACTKFVVDVFLALSCMFFPYSTNLICQIYLSMGHQFNSLILAPVLYLTLQR</sequence>
<keyword evidence="1" id="KW-0472">Membrane</keyword>
<dbReference type="Proteomes" id="UP001175271">
    <property type="component" value="Unassembled WGS sequence"/>
</dbReference>
<accession>A0AA39MB01</accession>
<feature type="transmembrane region" description="Helical" evidence="1">
    <location>
        <begin position="294"/>
        <end position="318"/>
    </location>
</feature>
<name>A0AA39MB01_9BILA</name>
<feature type="transmembrane region" description="Helical" evidence="1">
    <location>
        <begin position="330"/>
        <end position="353"/>
    </location>
</feature>
<feature type="transmembrane region" description="Helical" evidence="1">
    <location>
        <begin position="449"/>
        <end position="473"/>
    </location>
</feature>
<feature type="transmembrane region" description="Helical" evidence="1">
    <location>
        <begin position="48"/>
        <end position="71"/>
    </location>
</feature>
<feature type="transmembrane region" description="Helical" evidence="1">
    <location>
        <begin position="175"/>
        <end position="194"/>
    </location>
</feature>
<evidence type="ECO:0000313" key="3">
    <source>
        <dbReference type="Proteomes" id="UP001175271"/>
    </source>
</evidence>
<keyword evidence="3" id="KW-1185">Reference proteome</keyword>
<feature type="transmembrane region" description="Helical" evidence="1">
    <location>
        <begin position="373"/>
        <end position="390"/>
    </location>
</feature>
<dbReference type="SUPFAM" id="SSF81321">
    <property type="entry name" value="Family A G protein-coupled receptor-like"/>
    <property type="match status" value="1"/>
</dbReference>
<feature type="transmembrane region" description="Helical" evidence="1">
    <location>
        <begin position="120"/>
        <end position="140"/>
    </location>
</feature>